<dbReference type="SUPFAM" id="SSF109755">
    <property type="entry name" value="PhoU-like"/>
    <property type="match status" value="1"/>
</dbReference>
<dbReference type="InterPro" id="IPR028366">
    <property type="entry name" value="PhoU"/>
</dbReference>
<evidence type="ECO:0000256" key="2">
    <source>
        <dbReference type="ARBA" id="ARBA00008107"/>
    </source>
</evidence>
<evidence type="ECO:0000256" key="8">
    <source>
        <dbReference type="PIRNR" id="PIRNR003107"/>
    </source>
</evidence>
<dbReference type="FunFam" id="1.20.58.220:FF:000004">
    <property type="entry name" value="Phosphate-specific transport system accessory protein PhoU"/>
    <property type="match status" value="1"/>
</dbReference>
<protein>
    <recommendedName>
        <fullName evidence="8">Phosphate-specific transport system accessory protein PhoU</fullName>
    </recommendedName>
</protein>
<evidence type="ECO:0000256" key="7">
    <source>
        <dbReference type="ARBA" id="ARBA00056181"/>
    </source>
</evidence>
<dbReference type="STRING" id="1121449.SAMN02745704_02753"/>
<dbReference type="PANTHER" id="PTHR42930">
    <property type="entry name" value="PHOSPHATE-SPECIFIC TRANSPORT SYSTEM ACCESSORY PROTEIN PHOU"/>
    <property type="match status" value="1"/>
</dbReference>
<dbReference type="Pfam" id="PF01895">
    <property type="entry name" value="PhoU"/>
    <property type="match status" value="2"/>
</dbReference>
<comment type="function">
    <text evidence="7 8">Plays a role in the regulation of phosphate uptake.</text>
</comment>
<organism evidence="10 11">
    <name type="scientific">Paucidesulfovibrio gracilis DSM 16080</name>
    <dbReference type="NCBI Taxonomy" id="1121449"/>
    <lineage>
        <taxon>Bacteria</taxon>
        <taxon>Pseudomonadati</taxon>
        <taxon>Thermodesulfobacteriota</taxon>
        <taxon>Desulfovibrionia</taxon>
        <taxon>Desulfovibrionales</taxon>
        <taxon>Desulfovibrionaceae</taxon>
        <taxon>Paucidesulfovibrio</taxon>
    </lineage>
</organism>
<dbReference type="InterPro" id="IPR026022">
    <property type="entry name" value="PhoU_dom"/>
</dbReference>
<evidence type="ECO:0000313" key="11">
    <source>
        <dbReference type="Proteomes" id="UP000190027"/>
    </source>
</evidence>
<dbReference type="GO" id="GO:0005737">
    <property type="term" value="C:cytoplasm"/>
    <property type="evidence" value="ECO:0007669"/>
    <property type="project" value="UniProtKB-SubCell"/>
</dbReference>
<dbReference type="NCBIfam" id="TIGR02135">
    <property type="entry name" value="phoU_full"/>
    <property type="match status" value="1"/>
</dbReference>
<keyword evidence="4 8" id="KW-0813">Transport</keyword>
<dbReference type="PANTHER" id="PTHR42930:SF3">
    <property type="entry name" value="PHOSPHATE-SPECIFIC TRANSPORT SYSTEM ACCESSORY PROTEIN PHOU"/>
    <property type="match status" value="1"/>
</dbReference>
<keyword evidence="5 8" id="KW-0963">Cytoplasm</keyword>
<comment type="subcellular location">
    <subcellularLocation>
        <location evidence="1 8">Cytoplasm</location>
    </subcellularLocation>
</comment>
<dbReference type="PIRSF" id="PIRSF003107">
    <property type="entry name" value="PhoU"/>
    <property type="match status" value="1"/>
</dbReference>
<sequence length="221" mass="24891">MEQRAHFSNKLDELKMLVLRMSALSEKAVHQAVKALFELDGDQAEEVINQDCDINNLEDEIDRFVVETLALDQPMATDLRFLVGVSRITTNLERLGDEAVNLAHRTLFLSTRPPLPNDPKMEQLAEVAENMVSLAVKAFVDRDVRLAEKVCVMDNEADELNLKLLKQYISSMVTETRVVERGVHSILSARHLERVADLATNIAESVIFIVEGVNVKHRCKA</sequence>
<dbReference type="Gene3D" id="1.20.58.220">
    <property type="entry name" value="Phosphate transport system protein phou homolog 2, domain 2"/>
    <property type="match status" value="1"/>
</dbReference>
<evidence type="ECO:0000256" key="4">
    <source>
        <dbReference type="ARBA" id="ARBA00022448"/>
    </source>
</evidence>
<evidence type="ECO:0000256" key="1">
    <source>
        <dbReference type="ARBA" id="ARBA00004496"/>
    </source>
</evidence>
<evidence type="ECO:0000256" key="3">
    <source>
        <dbReference type="ARBA" id="ARBA00011738"/>
    </source>
</evidence>
<evidence type="ECO:0000259" key="9">
    <source>
        <dbReference type="Pfam" id="PF01895"/>
    </source>
</evidence>
<feature type="domain" description="PhoU" evidence="9">
    <location>
        <begin position="122"/>
        <end position="206"/>
    </location>
</feature>
<evidence type="ECO:0000313" key="10">
    <source>
        <dbReference type="EMBL" id="SKA96588.1"/>
    </source>
</evidence>
<name>A0A1T4Y4Z1_9BACT</name>
<comment type="subunit">
    <text evidence="3 8">Homodimer.</text>
</comment>
<comment type="similarity">
    <text evidence="2 8">Belongs to the PhoU family.</text>
</comment>
<dbReference type="GO" id="GO:0006817">
    <property type="term" value="P:phosphate ion transport"/>
    <property type="evidence" value="ECO:0007669"/>
    <property type="project" value="UniProtKB-KW"/>
</dbReference>
<accession>A0A1T4Y4Z1</accession>
<dbReference type="GO" id="GO:0030643">
    <property type="term" value="P:intracellular phosphate ion homeostasis"/>
    <property type="evidence" value="ECO:0007669"/>
    <property type="project" value="InterPro"/>
</dbReference>
<reference evidence="10 11" key="1">
    <citation type="submission" date="2017-02" db="EMBL/GenBank/DDBJ databases">
        <authorList>
            <person name="Peterson S.W."/>
        </authorList>
    </citation>
    <scope>NUCLEOTIDE SEQUENCE [LARGE SCALE GENOMIC DNA]</scope>
    <source>
        <strain evidence="10 11">DSM 16080</strain>
    </source>
</reference>
<dbReference type="RefSeq" id="WP_078718295.1">
    <property type="nucleotide sequence ID" value="NZ_FUYC01000027.1"/>
</dbReference>
<dbReference type="OrthoDB" id="9814256at2"/>
<keyword evidence="11" id="KW-1185">Reference proteome</keyword>
<keyword evidence="6 8" id="KW-0592">Phosphate transport</keyword>
<dbReference type="GO" id="GO:0045936">
    <property type="term" value="P:negative regulation of phosphate metabolic process"/>
    <property type="evidence" value="ECO:0007669"/>
    <property type="project" value="InterPro"/>
</dbReference>
<dbReference type="InterPro" id="IPR038078">
    <property type="entry name" value="PhoU-like_sf"/>
</dbReference>
<feature type="domain" description="PhoU" evidence="9">
    <location>
        <begin position="18"/>
        <end position="105"/>
    </location>
</feature>
<dbReference type="AlphaFoldDB" id="A0A1T4Y4Z1"/>
<evidence type="ECO:0000256" key="6">
    <source>
        <dbReference type="ARBA" id="ARBA00022592"/>
    </source>
</evidence>
<dbReference type="Proteomes" id="UP000190027">
    <property type="component" value="Unassembled WGS sequence"/>
</dbReference>
<gene>
    <name evidence="10" type="ORF">SAMN02745704_02753</name>
</gene>
<evidence type="ECO:0000256" key="5">
    <source>
        <dbReference type="ARBA" id="ARBA00022490"/>
    </source>
</evidence>
<proteinExistence type="inferred from homology"/>
<dbReference type="EMBL" id="FUYC01000027">
    <property type="protein sequence ID" value="SKA96588.1"/>
    <property type="molecule type" value="Genomic_DNA"/>
</dbReference>